<dbReference type="AlphaFoldDB" id="E3J7B3"/>
<dbReference type="Proteomes" id="UP000002484">
    <property type="component" value="Chromosome"/>
</dbReference>
<organism evidence="1 2">
    <name type="scientific">Pseudofrankia inefficax (strain DSM 45817 / CECT 9037 / DDB 130130 / EuI1c)</name>
    <name type="common">Frankia inefficax</name>
    <dbReference type="NCBI Taxonomy" id="298654"/>
    <lineage>
        <taxon>Bacteria</taxon>
        <taxon>Bacillati</taxon>
        <taxon>Actinomycetota</taxon>
        <taxon>Actinomycetes</taxon>
        <taxon>Frankiales</taxon>
        <taxon>Frankiaceae</taxon>
        <taxon>Pseudofrankia</taxon>
    </lineage>
</organism>
<evidence type="ECO:0000313" key="1">
    <source>
        <dbReference type="EMBL" id="ADP78386.1"/>
    </source>
</evidence>
<name>E3J7B3_PSEI1</name>
<dbReference type="EMBL" id="CP002299">
    <property type="protein sequence ID" value="ADP78386.1"/>
    <property type="molecule type" value="Genomic_DNA"/>
</dbReference>
<sequence>MELVPLAQSSCGTSTCPGVFEASDGSVVVQGYVVPTQRYADGVPDGEARVQIPRDLLIRAARSLPDWDGQ</sequence>
<accession>E3J7B3</accession>
<evidence type="ECO:0000313" key="2">
    <source>
        <dbReference type="Proteomes" id="UP000002484"/>
    </source>
</evidence>
<dbReference type="KEGG" id="fri:FraEuI1c_0300"/>
<gene>
    <name evidence="1" type="ordered locus">FraEuI1c_0300</name>
</gene>
<proteinExistence type="predicted"/>
<protein>
    <submittedName>
        <fullName evidence="1">Uncharacterized protein</fullName>
    </submittedName>
</protein>
<keyword evidence="2" id="KW-1185">Reference proteome</keyword>
<reference evidence="1 2" key="1">
    <citation type="submission" date="2010-10" db="EMBL/GenBank/DDBJ databases">
        <title>Complete sequence of Frankia sp. EuI1c.</title>
        <authorList>
            <consortium name="US DOE Joint Genome Institute"/>
            <person name="Lucas S."/>
            <person name="Copeland A."/>
            <person name="Lapidus A."/>
            <person name="Cheng J.-F."/>
            <person name="Bruce D."/>
            <person name="Goodwin L."/>
            <person name="Pitluck S."/>
            <person name="Chertkov O."/>
            <person name="Detter J.C."/>
            <person name="Han C."/>
            <person name="Tapia R."/>
            <person name="Land M."/>
            <person name="Hauser L."/>
            <person name="Jeffries C."/>
            <person name="Kyrpides N."/>
            <person name="Ivanova N."/>
            <person name="Mikhailova N."/>
            <person name="Beauchemin N."/>
            <person name="Sen A."/>
            <person name="Sur S.A."/>
            <person name="Gtari M."/>
            <person name="Wall L."/>
            <person name="Tisa L."/>
            <person name="Woyke T."/>
        </authorList>
    </citation>
    <scope>NUCLEOTIDE SEQUENCE [LARGE SCALE GENOMIC DNA]</scope>
    <source>
        <strain evidence="2">DSM 45817 / CECT 9037 / EuI1c</strain>
    </source>
</reference>
<dbReference type="HOGENOM" id="CLU_206480_0_0_11"/>
<dbReference type="InParanoid" id="E3J7B3"/>